<dbReference type="Gene3D" id="1.20.1270.90">
    <property type="entry name" value="AF1782-like"/>
    <property type="match status" value="1"/>
</dbReference>
<gene>
    <name evidence="2" type="ORF">J4415_01110</name>
</gene>
<organism evidence="2 3">
    <name type="scientific">Candidatus Iainarchaeum sp</name>
    <dbReference type="NCBI Taxonomy" id="3101447"/>
    <lineage>
        <taxon>Archaea</taxon>
        <taxon>Candidatus Iainarchaeota</taxon>
        <taxon>Candidatus Iainarchaeia</taxon>
        <taxon>Candidatus Iainarchaeales</taxon>
        <taxon>Candidatus Iainarchaeaceae</taxon>
        <taxon>Candidatus Iainarchaeum</taxon>
    </lineage>
</organism>
<evidence type="ECO:0000259" key="1">
    <source>
        <dbReference type="Pfam" id="PF04010"/>
    </source>
</evidence>
<dbReference type="SUPFAM" id="SSF158372">
    <property type="entry name" value="AF1782-like"/>
    <property type="match status" value="1"/>
</dbReference>
<dbReference type="Proteomes" id="UP000677687">
    <property type="component" value="Unassembled WGS sequence"/>
</dbReference>
<dbReference type="AlphaFoldDB" id="A0A8T4KQ24"/>
<dbReference type="Pfam" id="PF04010">
    <property type="entry name" value="DUF357"/>
    <property type="match status" value="1"/>
</dbReference>
<evidence type="ECO:0000313" key="3">
    <source>
        <dbReference type="Proteomes" id="UP000677687"/>
    </source>
</evidence>
<dbReference type="EMBL" id="JAGVWD010000015">
    <property type="protein sequence ID" value="MBS3057208.1"/>
    <property type="molecule type" value="Genomic_DNA"/>
</dbReference>
<feature type="non-terminal residue" evidence="2">
    <location>
        <position position="1"/>
    </location>
</feature>
<dbReference type="InterPro" id="IPR023140">
    <property type="entry name" value="DUF357"/>
</dbReference>
<comment type="caution">
    <text evidence="2">The sequence shown here is derived from an EMBL/GenBank/DDBJ whole genome shotgun (WGS) entry which is preliminary data.</text>
</comment>
<dbReference type="InterPro" id="IPR036809">
    <property type="entry name" value="AF1782-like_sf"/>
</dbReference>
<accession>A0A8T4KQ24</accession>
<protein>
    <submittedName>
        <fullName evidence="2">DUF357 domain-containing protein</fullName>
    </submittedName>
</protein>
<proteinExistence type="predicted"/>
<feature type="domain" description="DUF357" evidence="1">
    <location>
        <begin position="1"/>
        <end position="21"/>
    </location>
</feature>
<sequence length="34" mass="3688">ALAAFSYAHAWLDAGVRAKLLDARGDDNLFTLPK</sequence>
<name>A0A8T4KQ24_9ARCH</name>
<evidence type="ECO:0000313" key="2">
    <source>
        <dbReference type="EMBL" id="MBS3057208.1"/>
    </source>
</evidence>
<reference evidence="2" key="1">
    <citation type="submission" date="2021-03" db="EMBL/GenBank/DDBJ databases">
        <authorList>
            <person name="Jaffe A."/>
        </authorList>
    </citation>
    <scope>NUCLEOTIDE SEQUENCE</scope>
    <source>
        <strain evidence="2">RIFCSPHIGHO2_01_FULL_AR10_44_11</strain>
    </source>
</reference>
<reference evidence="2" key="2">
    <citation type="submission" date="2021-05" db="EMBL/GenBank/DDBJ databases">
        <title>Protein family content uncovers lineage relationships and bacterial pathway maintenance mechanisms in DPANN archaea.</title>
        <authorList>
            <person name="Castelle C.J."/>
            <person name="Meheust R."/>
            <person name="Jaffe A.L."/>
            <person name="Seitz K."/>
            <person name="Gong X."/>
            <person name="Baker B.J."/>
            <person name="Banfield J.F."/>
        </authorList>
    </citation>
    <scope>NUCLEOTIDE SEQUENCE</scope>
    <source>
        <strain evidence="2">RIFCSPHIGHO2_01_FULL_AR10_44_11</strain>
    </source>
</reference>